<name>A0A556N127_9FLAO</name>
<dbReference type="InterPro" id="IPR015943">
    <property type="entry name" value="WD40/YVTN_repeat-like_dom_sf"/>
</dbReference>
<organism evidence="3 4">
    <name type="scientific">Fluviicola chungangensis</name>
    <dbReference type="NCBI Taxonomy" id="2597671"/>
    <lineage>
        <taxon>Bacteria</taxon>
        <taxon>Pseudomonadati</taxon>
        <taxon>Bacteroidota</taxon>
        <taxon>Flavobacteriia</taxon>
        <taxon>Flavobacteriales</taxon>
        <taxon>Crocinitomicaceae</taxon>
        <taxon>Fluviicola</taxon>
    </lineage>
</organism>
<dbReference type="SUPFAM" id="SSF50998">
    <property type="entry name" value="Quinoprotein alcohol dehydrogenase-like"/>
    <property type="match status" value="1"/>
</dbReference>
<dbReference type="PANTHER" id="PTHR34220:SF7">
    <property type="entry name" value="SENSOR HISTIDINE KINASE YPDA"/>
    <property type="match status" value="1"/>
</dbReference>
<dbReference type="Pfam" id="PF06580">
    <property type="entry name" value="His_kinase"/>
    <property type="match status" value="1"/>
</dbReference>
<proteinExistence type="predicted"/>
<dbReference type="PANTHER" id="PTHR34220">
    <property type="entry name" value="SENSOR HISTIDINE KINASE YPDA"/>
    <property type="match status" value="1"/>
</dbReference>
<dbReference type="Gene3D" id="2.60.40.10">
    <property type="entry name" value="Immunoglobulins"/>
    <property type="match status" value="1"/>
</dbReference>
<keyword evidence="4" id="KW-1185">Reference proteome</keyword>
<dbReference type="AlphaFoldDB" id="A0A556N127"/>
<dbReference type="EMBL" id="VLPL01000003">
    <property type="protein sequence ID" value="TSJ45785.1"/>
    <property type="molecule type" value="Genomic_DNA"/>
</dbReference>
<dbReference type="GO" id="GO:0016020">
    <property type="term" value="C:membrane"/>
    <property type="evidence" value="ECO:0007669"/>
    <property type="project" value="InterPro"/>
</dbReference>
<evidence type="ECO:0000259" key="2">
    <source>
        <dbReference type="Pfam" id="PF06580"/>
    </source>
</evidence>
<dbReference type="OrthoDB" id="9809670at2"/>
<gene>
    <name evidence="3" type="ORF">FO442_08530</name>
</gene>
<comment type="caution">
    <text evidence="3">The sequence shown here is derived from an EMBL/GenBank/DDBJ whole genome shotgun (WGS) entry which is preliminary data.</text>
</comment>
<sequence length="985" mass="114768">MNSLKTPHFFKKNFFLFNRICLLVFMLLAFDHDLIAQNKRWEPSYMNISVNDGLPSSETYYVHQDRSGFIWFCTDHGVVRYDGFRLHVYNKSSGLPDEVVFKIQEDYKGRLWFYLYNGKIAYYDPQKKKILPYKYNHLLVKMNHGDFNHRKSFAVDKDDNVYYSGIYQTGRIDKNGRFFIYRPIEVRELIEVGASWLVNCTHGPSTGLKELCIIPEKGKKIHYKNEQGIVQFDMFRIGQNRFICIDNMVFRTDDSSNKVLFNGYTGMYNVGGEFWITTLTGAYRFKNPGKTDFTKPDGIYLKDQKVTGVIKDSEGGYWFSTLDKGIYYTSCLDIVNWDPEETENYGVIHDINGIGNQVYYSSAFGYFNLKTGEELLKTSGSKNTIGVWKDKLVISNNIPYFLSNSLTKRDWGYEICQFQAWSNDREGNFYTAYVMPLKFQREKEFQEELLTRTQVYNAKKYAAHHFKSLAVDENGELYAGTLIGLFRIKKGNVKRCRLPGDLDRVRITDLKFHPKWGLVAATRGKGIILLKNEKFVGKIGVEDGLLSNQLNAIYIDKKGAIYVASNEGISKIVQLPNHQIRIFNLTELNGLASSEISAIYCNKNGVYVGTRKGITLIPSSYNWTKNSHEKQIDIQTVFTNGKKVEHFKSGIEFNSSHKIIRFLLKTTNYKSQHRQPYRYRFRKTDPWSIGFNGELIMINPAFEAYDLEIEYQNEYGSWSKPYILTRFSVLPPFYFTWWFTILIVLIVLVISFLVFRYRLKVIRRQDEIQRNMEILEQKALLAQMNPHFIFNALNSIQSFLLYNENELAERYLLKLSKLIRLTLTNSRETEISIQKEIESLEMYLGLEQMRFKNRFDFRLEISLSKEELNKFVPPMLIQPFAENAIIHGFKGLEQGGMINLNFKKVENNRLIVEIIDNGVGYAKNKADAQKPDHKSYATKITSERLKLFKERYQAEFDFSIESLEDADGNLRGTQVLISIPIFSRD</sequence>
<accession>A0A556N127</accession>
<protein>
    <recommendedName>
        <fullName evidence="2">Signal transduction histidine kinase internal region domain-containing protein</fullName>
    </recommendedName>
</protein>
<keyword evidence="1" id="KW-0472">Membrane</keyword>
<evidence type="ECO:0000313" key="4">
    <source>
        <dbReference type="Proteomes" id="UP000316008"/>
    </source>
</evidence>
<dbReference type="GO" id="GO:0000155">
    <property type="term" value="F:phosphorelay sensor kinase activity"/>
    <property type="evidence" value="ECO:0007669"/>
    <property type="project" value="InterPro"/>
</dbReference>
<keyword evidence="1" id="KW-1133">Transmembrane helix</keyword>
<dbReference type="InterPro" id="IPR013783">
    <property type="entry name" value="Ig-like_fold"/>
</dbReference>
<dbReference type="InterPro" id="IPR050640">
    <property type="entry name" value="Bact_2-comp_sensor_kinase"/>
</dbReference>
<dbReference type="RefSeq" id="WP_144332740.1">
    <property type="nucleotide sequence ID" value="NZ_VLPL01000003.1"/>
</dbReference>
<keyword evidence="1" id="KW-0812">Transmembrane</keyword>
<feature type="domain" description="Signal transduction histidine kinase internal region" evidence="2">
    <location>
        <begin position="776"/>
        <end position="855"/>
    </location>
</feature>
<dbReference type="InterPro" id="IPR010559">
    <property type="entry name" value="Sig_transdc_His_kin_internal"/>
</dbReference>
<dbReference type="Gene3D" id="3.30.565.10">
    <property type="entry name" value="Histidine kinase-like ATPase, C-terminal domain"/>
    <property type="match status" value="1"/>
</dbReference>
<evidence type="ECO:0000256" key="1">
    <source>
        <dbReference type="SAM" id="Phobius"/>
    </source>
</evidence>
<evidence type="ECO:0000313" key="3">
    <source>
        <dbReference type="EMBL" id="TSJ45785.1"/>
    </source>
</evidence>
<feature type="transmembrane region" description="Helical" evidence="1">
    <location>
        <begin position="735"/>
        <end position="755"/>
    </location>
</feature>
<dbReference type="SUPFAM" id="SSF55874">
    <property type="entry name" value="ATPase domain of HSP90 chaperone/DNA topoisomerase II/histidine kinase"/>
    <property type="match status" value="1"/>
</dbReference>
<dbReference type="Proteomes" id="UP000316008">
    <property type="component" value="Unassembled WGS sequence"/>
</dbReference>
<dbReference type="Gene3D" id="2.130.10.10">
    <property type="entry name" value="YVTN repeat-like/Quinoprotein amine dehydrogenase"/>
    <property type="match status" value="2"/>
</dbReference>
<dbReference type="InterPro" id="IPR011047">
    <property type="entry name" value="Quinoprotein_ADH-like_sf"/>
</dbReference>
<reference evidence="3 4" key="1">
    <citation type="submission" date="2019-07" db="EMBL/GenBank/DDBJ databases">
        <authorList>
            <person name="Huq M.A."/>
        </authorList>
    </citation>
    <scope>NUCLEOTIDE SEQUENCE [LARGE SCALE GENOMIC DNA]</scope>
    <source>
        <strain evidence="3 4">MAH-3</strain>
    </source>
</reference>
<dbReference type="InterPro" id="IPR036890">
    <property type="entry name" value="HATPase_C_sf"/>
</dbReference>